<comment type="caution">
    <text evidence="1">The sequence shown here is derived from an EMBL/GenBank/DDBJ whole genome shotgun (WGS) entry which is preliminary data.</text>
</comment>
<keyword evidence="2" id="KW-1185">Reference proteome</keyword>
<proteinExistence type="predicted"/>
<evidence type="ECO:0000313" key="2">
    <source>
        <dbReference type="Proteomes" id="UP000092124"/>
    </source>
</evidence>
<gene>
    <name evidence="1" type="ORF">A6R68_23518</name>
</gene>
<reference evidence="1 2" key="1">
    <citation type="submission" date="2016-06" db="EMBL/GenBank/DDBJ databases">
        <title>The Draft Genome Sequence and Annotation of the Desert Woodrat Neotoma lepida.</title>
        <authorList>
            <person name="Campbell M."/>
            <person name="Oakeson K.F."/>
            <person name="Yandell M."/>
            <person name="Halpert J.R."/>
            <person name="Dearing D."/>
        </authorList>
    </citation>
    <scope>NUCLEOTIDE SEQUENCE [LARGE SCALE GENOMIC DNA]</scope>
    <source>
        <strain evidence="1">417</strain>
        <tissue evidence="1">Liver</tissue>
    </source>
</reference>
<name>A0A1A6HW76_NEOLE</name>
<dbReference type="Gene3D" id="3.80.10.10">
    <property type="entry name" value="Ribonuclease Inhibitor"/>
    <property type="match status" value="1"/>
</dbReference>
<organism evidence="1 2">
    <name type="scientific">Neotoma lepida</name>
    <name type="common">Desert woodrat</name>
    <dbReference type="NCBI Taxonomy" id="56216"/>
    <lineage>
        <taxon>Eukaryota</taxon>
        <taxon>Metazoa</taxon>
        <taxon>Chordata</taxon>
        <taxon>Craniata</taxon>
        <taxon>Vertebrata</taxon>
        <taxon>Euteleostomi</taxon>
        <taxon>Mammalia</taxon>
        <taxon>Eutheria</taxon>
        <taxon>Euarchontoglires</taxon>
        <taxon>Glires</taxon>
        <taxon>Rodentia</taxon>
        <taxon>Myomorpha</taxon>
        <taxon>Muroidea</taxon>
        <taxon>Cricetidae</taxon>
        <taxon>Neotominae</taxon>
        <taxon>Neotoma</taxon>
    </lineage>
</organism>
<dbReference type="Proteomes" id="UP000092124">
    <property type="component" value="Unassembled WGS sequence"/>
</dbReference>
<protein>
    <submittedName>
        <fullName evidence="1">Uncharacterized protein</fullName>
    </submittedName>
</protein>
<dbReference type="STRING" id="56216.A0A1A6HW76"/>
<dbReference type="EMBL" id="LZPO01008033">
    <property type="protein sequence ID" value="OBS82491.1"/>
    <property type="molecule type" value="Genomic_DNA"/>
</dbReference>
<accession>A0A1A6HW76</accession>
<sequence>MIKSSADLELLLKKLMKLCKMDLNGNPVCLKPKYRDKLILMSKSLGWTCCFWGRYPTSFREPREVLESITCG</sequence>
<dbReference type="AlphaFoldDB" id="A0A1A6HW76"/>
<dbReference type="InterPro" id="IPR032675">
    <property type="entry name" value="LRR_dom_sf"/>
</dbReference>
<evidence type="ECO:0000313" key="1">
    <source>
        <dbReference type="EMBL" id="OBS82491.1"/>
    </source>
</evidence>